<keyword evidence="4" id="KW-1185">Reference proteome</keyword>
<reference evidence="3 4" key="1">
    <citation type="submission" date="2024-07" db="EMBL/GenBank/DDBJ databases">
        <title>Chromosome-level genome assembly of the water stick insect Ranatra chinensis (Heteroptera: Nepidae).</title>
        <authorList>
            <person name="Liu X."/>
        </authorList>
    </citation>
    <scope>NUCLEOTIDE SEQUENCE [LARGE SCALE GENOMIC DNA]</scope>
    <source>
        <strain evidence="3">Cailab_2021Rc</strain>
        <tissue evidence="3">Muscle</tissue>
    </source>
</reference>
<feature type="transmembrane region" description="Helical" evidence="2">
    <location>
        <begin position="79"/>
        <end position="96"/>
    </location>
</feature>
<keyword evidence="2" id="KW-0472">Membrane</keyword>
<dbReference type="Proteomes" id="UP001558652">
    <property type="component" value="Unassembled WGS sequence"/>
</dbReference>
<feature type="compositionally biased region" description="Basic and acidic residues" evidence="1">
    <location>
        <begin position="13"/>
        <end position="26"/>
    </location>
</feature>
<name>A0ABD0Y0Z2_9HEMI</name>
<keyword evidence="2" id="KW-1133">Transmembrane helix</keyword>
<evidence type="ECO:0000256" key="2">
    <source>
        <dbReference type="SAM" id="Phobius"/>
    </source>
</evidence>
<comment type="caution">
    <text evidence="3">The sequence shown here is derived from an EMBL/GenBank/DDBJ whole genome shotgun (WGS) entry which is preliminary data.</text>
</comment>
<dbReference type="EMBL" id="JBFDAA010000016">
    <property type="protein sequence ID" value="KAL1117131.1"/>
    <property type="molecule type" value="Genomic_DNA"/>
</dbReference>
<evidence type="ECO:0000256" key="1">
    <source>
        <dbReference type="SAM" id="MobiDB-lite"/>
    </source>
</evidence>
<evidence type="ECO:0000313" key="3">
    <source>
        <dbReference type="EMBL" id="KAL1117131.1"/>
    </source>
</evidence>
<dbReference type="AlphaFoldDB" id="A0ABD0Y0Z2"/>
<feature type="region of interest" description="Disordered" evidence="1">
    <location>
        <begin position="1"/>
        <end position="26"/>
    </location>
</feature>
<feature type="region of interest" description="Disordered" evidence="1">
    <location>
        <begin position="255"/>
        <end position="288"/>
    </location>
</feature>
<gene>
    <name evidence="3" type="ORF">AAG570_004459</name>
</gene>
<keyword evidence="2" id="KW-0812">Transmembrane</keyword>
<organism evidence="3 4">
    <name type="scientific">Ranatra chinensis</name>
    <dbReference type="NCBI Taxonomy" id="642074"/>
    <lineage>
        <taxon>Eukaryota</taxon>
        <taxon>Metazoa</taxon>
        <taxon>Ecdysozoa</taxon>
        <taxon>Arthropoda</taxon>
        <taxon>Hexapoda</taxon>
        <taxon>Insecta</taxon>
        <taxon>Pterygota</taxon>
        <taxon>Neoptera</taxon>
        <taxon>Paraneoptera</taxon>
        <taxon>Hemiptera</taxon>
        <taxon>Heteroptera</taxon>
        <taxon>Panheteroptera</taxon>
        <taxon>Nepomorpha</taxon>
        <taxon>Nepidae</taxon>
        <taxon>Ranatrinae</taxon>
        <taxon>Ranatra</taxon>
    </lineage>
</organism>
<accession>A0ABD0Y0Z2</accession>
<evidence type="ECO:0000313" key="4">
    <source>
        <dbReference type="Proteomes" id="UP001558652"/>
    </source>
</evidence>
<proteinExistence type="predicted"/>
<sequence length="338" mass="37625">MASKRRNMFHKNKTQETTEEARESRYEKSTAEDDGWVSCFMKWYHCDESCGAGDLNRSQSKRRQTTVPLGRWWRRWRDVVFALWLLRPVVVMLDLVVMLELMLELVVMLGGLMLLGLVVDQRPSVVPTGVCSVGVNLAAVVQSPFRSHGTSGSFHTYWRLGPETILGGTWTVITVPKRPRSRPQHHHNPGPADNIPLYEPLKASGRLGEVVFFLGPVVLFGYSEEVDARTREVAGVLADGGVPRDVDLEGAGHVTTPGARSPSTCRRHVAAPPPPSARQTRATRLGESADRLRHSTRYQTDLKAQTTTLMSYKSLDLILDDRGGVEAPKNSTREIMAS</sequence>
<protein>
    <submittedName>
        <fullName evidence="3">Uncharacterized protein</fullName>
    </submittedName>
</protein>
<feature type="compositionally biased region" description="Basic residues" evidence="1">
    <location>
        <begin position="1"/>
        <end position="12"/>
    </location>
</feature>